<evidence type="ECO:0000313" key="2">
    <source>
        <dbReference type="EMBL" id="WMT07480.1"/>
    </source>
</evidence>
<reference evidence="2 4" key="1">
    <citation type="submission" date="2022-07" db="EMBL/GenBank/DDBJ databases">
        <title>Two temperate virus in Haloterrigena jeotgali A29.</title>
        <authorList>
            <person name="Deng X."/>
        </authorList>
    </citation>
    <scope>NUCLEOTIDE SEQUENCE [LARGE SCALE GENOMIC DNA]</scope>
    <source>
        <strain evidence="2 4">A29</strain>
    </source>
</reference>
<dbReference type="AlphaFoldDB" id="A0AAF0PAF1"/>
<dbReference type="Proteomes" id="UP001224926">
    <property type="component" value="Chromosome"/>
</dbReference>
<protein>
    <submittedName>
        <fullName evidence="2">Uncharacterized protein</fullName>
    </submittedName>
</protein>
<name>A0AAF0PAF1_9EURY</name>
<keyword evidence="4" id="KW-1185">Reference proteome</keyword>
<dbReference type="GeneID" id="84216098"/>
<evidence type="ECO:0000313" key="3">
    <source>
        <dbReference type="EMBL" id="WMT08112.1"/>
    </source>
</evidence>
<feature type="compositionally biased region" description="Acidic residues" evidence="1">
    <location>
        <begin position="122"/>
        <end position="133"/>
    </location>
</feature>
<evidence type="ECO:0000313" key="4">
    <source>
        <dbReference type="Proteomes" id="UP001224926"/>
    </source>
</evidence>
<feature type="region of interest" description="Disordered" evidence="1">
    <location>
        <begin position="108"/>
        <end position="140"/>
    </location>
</feature>
<gene>
    <name evidence="3" type="ORF">NP511_00405</name>
    <name evidence="2" type="ORF">NP511_19120</name>
</gene>
<organism evidence="2 4">
    <name type="scientific">Natrinema thermotolerans</name>
    <dbReference type="NCBI Taxonomy" id="121872"/>
    <lineage>
        <taxon>Archaea</taxon>
        <taxon>Methanobacteriati</taxon>
        <taxon>Methanobacteriota</taxon>
        <taxon>Stenosarchaea group</taxon>
        <taxon>Halobacteria</taxon>
        <taxon>Halobacteriales</taxon>
        <taxon>Natrialbaceae</taxon>
        <taxon>Natrinema</taxon>
    </lineage>
</organism>
<dbReference type="EMBL" id="CP101873">
    <property type="protein sequence ID" value="WMT08112.1"/>
    <property type="molecule type" value="Genomic_DNA"/>
</dbReference>
<evidence type="ECO:0000256" key="1">
    <source>
        <dbReference type="SAM" id="MobiDB-lite"/>
    </source>
</evidence>
<proteinExistence type="predicted"/>
<sequence length="140" mass="15005">MTNDETRDCETPDRPDASIPTARACADCSIRQRLAAIDRLARSLLADVQATNEAPLEDLEPETRRAATRRLREVRAEAERVELELFGSPLASPADDPAPATVVGCGSLATAYRGPDPGAGDDVLESVPDDEGVDPDRRHG</sequence>
<dbReference type="EMBL" id="CP101873">
    <property type="protein sequence ID" value="WMT07480.1"/>
    <property type="molecule type" value="Genomic_DNA"/>
</dbReference>
<accession>A0AAF0PAF1</accession>
<dbReference type="RefSeq" id="WP_049966702.1">
    <property type="nucleotide sequence ID" value="NZ_CP101873.1"/>
</dbReference>